<organism evidence="1 2">
    <name type="scientific">Gordonia tangerina</name>
    <dbReference type="NCBI Taxonomy" id="2911060"/>
    <lineage>
        <taxon>Bacteria</taxon>
        <taxon>Bacillati</taxon>
        <taxon>Actinomycetota</taxon>
        <taxon>Actinomycetes</taxon>
        <taxon>Mycobacteriales</taxon>
        <taxon>Gordoniaceae</taxon>
        <taxon>Gordonia</taxon>
    </lineage>
</organism>
<name>A0ABS9DPK0_9ACTN</name>
<dbReference type="RefSeq" id="WP_235726008.1">
    <property type="nucleotide sequence ID" value="NZ_JAKGCU010000033.1"/>
</dbReference>
<comment type="caution">
    <text evidence="1">The sequence shown here is derived from an EMBL/GenBank/DDBJ whole genome shotgun (WGS) entry which is preliminary data.</text>
</comment>
<dbReference type="EMBL" id="JAKGCU010000033">
    <property type="protein sequence ID" value="MCF3941142.1"/>
    <property type="molecule type" value="Genomic_DNA"/>
</dbReference>
<gene>
    <name evidence="1" type="ORF">L1892_22485</name>
</gene>
<keyword evidence="2" id="KW-1185">Reference proteome</keyword>
<dbReference type="Proteomes" id="UP001108089">
    <property type="component" value="Unassembled WGS sequence"/>
</dbReference>
<accession>A0ABS9DPK0</accession>
<evidence type="ECO:0000313" key="2">
    <source>
        <dbReference type="Proteomes" id="UP001108089"/>
    </source>
</evidence>
<dbReference type="Pfam" id="PF11903">
    <property type="entry name" value="ParD_like"/>
    <property type="match status" value="1"/>
</dbReference>
<proteinExistence type="predicted"/>
<reference evidence="1" key="1">
    <citation type="submission" date="2022-01" db="EMBL/GenBank/DDBJ databases">
        <title>Gordonia xiamenensis sp. nov., isolated from surface seawater in Xiamen.</title>
        <authorList>
            <person name="He Y.F."/>
        </authorList>
    </citation>
    <scope>NUCLEOTIDE SEQUENCE</scope>
    <source>
        <strain evidence="1">GW1C4-4</strain>
    </source>
</reference>
<sequence length="128" mass="14114">MPRSADKVTRFDAELIDSAISEGRRQQRTGRQQLEHWARVGRAVTAYESAALSRVRAALRGAQPVDDLTVDEGRVFNAEIRARVAEDLANADYRATQVARGVTTVALDDAGRIVEYRPDGSVHHVADE</sequence>
<evidence type="ECO:0000313" key="1">
    <source>
        <dbReference type="EMBL" id="MCF3941142.1"/>
    </source>
</evidence>
<dbReference type="InterPro" id="IPR021831">
    <property type="entry name" value="ParD-like"/>
</dbReference>
<protein>
    <submittedName>
        <fullName evidence="1">ParD-like family protein</fullName>
    </submittedName>
</protein>